<evidence type="ECO:0000313" key="2">
    <source>
        <dbReference type="Proteomes" id="UP000235828"/>
    </source>
</evidence>
<dbReference type="KEGG" id="vta:B1801"/>
<accession>A0A2N8ZND5</accession>
<keyword evidence="2" id="KW-1185">Reference proteome</keyword>
<proteinExistence type="predicted"/>
<dbReference type="EMBL" id="LT960612">
    <property type="protein sequence ID" value="SON53412.1"/>
    <property type="molecule type" value="Genomic_DNA"/>
</dbReference>
<reference evidence="1 2" key="1">
    <citation type="submission" date="2017-10" db="EMBL/GenBank/DDBJ databases">
        <authorList>
            <person name="Banno H."/>
            <person name="Chua N.-H."/>
        </authorList>
    </citation>
    <scope>NUCLEOTIDE SEQUENCE [LARGE SCALE GENOMIC DNA]</scope>
    <source>
        <strain evidence="1">Vibrio tapetis CECT4600</strain>
    </source>
</reference>
<organism evidence="1 2">
    <name type="scientific">Vibrio tapetis subsp. tapetis</name>
    <dbReference type="NCBI Taxonomy" id="1671868"/>
    <lineage>
        <taxon>Bacteria</taxon>
        <taxon>Pseudomonadati</taxon>
        <taxon>Pseudomonadota</taxon>
        <taxon>Gammaproteobacteria</taxon>
        <taxon>Vibrionales</taxon>
        <taxon>Vibrionaceae</taxon>
        <taxon>Vibrio</taxon>
    </lineage>
</organism>
<protein>
    <submittedName>
        <fullName evidence="1">Uncharacterized protein</fullName>
    </submittedName>
</protein>
<gene>
    <name evidence="1" type="ORF">VTAP4600_B1801</name>
</gene>
<sequence length="85" mass="9487">MLNDIDNTTATSTGQISWHTKYTKAVSEPMSRPTKPQYLYDSFLRSSLYGTEAEIGIRVNIATDNRKTCHSLVSLSIIALEFSVT</sequence>
<dbReference type="AlphaFoldDB" id="A0A2N8ZND5"/>
<evidence type="ECO:0000313" key="1">
    <source>
        <dbReference type="EMBL" id="SON53412.1"/>
    </source>
</evidence>
<dbReference type="Proteomes" id="UP000235828">
    <property type="component" value="Chromosome B"/>
</dbReference>
<name>A0A2N8ZND5_9VIBR</name>